<organism evidence="1">
    <name type="scientific">gut metagenome</name>
    <dbReference type="NCBI Taxonomy" id="749906"/>
    <lineage>
        <taxon>unclassified sequences</taxon>
        <taxon>metagenomes</taxon>
        <taxon>organismal metagenomes</taxon>
    </lineage>
</organism>
<evidence type="ECO:0000313" key="1">
    <source>
        <dbReference type="EMBL" id="EJW98477.1"/>
    </source>
</evidence>
<proteinExistence type="predicted"/>
<dbReference type="EMBL" id="AMCI01004247">
    <property type="protein sequence ID" value="EJW98477.1"/>
    <property type="molecule type" value="Genomic_DNA"/>
</dbReference>
<comment type="caution">
    <text evidence="1">The sequence shown here is derived from an EMBL/GenBank/DDBJ whole genome shotgun (WGS) entry which is preliminary data.</text>
</comment>
<sequence>MDTSPLCTLIIIILCWRWSIARQFSIFIVERSDHLSVVAQICQRSCTVSVLILAQIQPAIVVAEVQHLKRLRKSPRIKLIHTDEVLQISTLMIIKAKVNEFQFVTHTRSIDKADLIERRAHLIDIVEFTRIRLGADTTRQGNITFTIKSDGSRIARHGRDFCTECIHGPTHTNIASRTIQVSTCQGFQFIDILCIHRQSYQ</sequence>
<gene>
    <name evidence="1" type="ORF">EVA_13415</name>
</gene>
<dbReference type="AlphaFoldDB" id="J9G9L8"/>
<accession>J9G9L8</accession>
<protein>
    <submittedName>
        <fullName evidence="1">Uncharacterized protein</fullName>
    </submittedName>
</protein>
<reference evidence="1" key="1">
    <citation type="journal article" date="2012" name="PLoS ONE">
        <title>Gene sets for utilization of primary and secondary nutrition supplies in the distal gut of endangered iberian lynx.</title>
        <authorList>
            <person name="Alcaide M."/>
            <person name="Messina E."/>
            <person name="Richter M."/>
            <person name="Bargiela R."/>
            <person name="Peplies J."/>
            <person name="Huws S.A."/>
            <person name="Newbold C.J."/>
            <person name="Golyshin P.N."/>
            <person name="Simon M.A."/>
            <person name="Lopez G."/>
            <person name="Yakimov M.M."/>
            <person name="Ferrer M."/>
        </authorList>
    </citation>
    <scope>NUCLEOTIDE SEQUENCE</scope>
</reference>
<name>J9G9L8_9ZZZZ</name>